<dbReference type="AlphaFoldDB" id="A0A3M8B4Q9"/>
<dbReference type="PANTHER" id="PTHR43355">
    <property type="entry name" value="FLAVIN REDUCTASE (NADPH)"/>
    <property type="match status" value="1"/>
</dbReference>
<dbReference type="SUPFAM" id="SSF51735">
    <property type="entry name" value="NAD(P)-binding Rossmann-fold domains"/>
    <property type="match status" value="1"/>
</dbReference>
<protein>
    <submittedName>
        <fullName evidence="2 3">Oxidoreductase</fullName>
    </submittedName>
</protein>
<dbReference type="InterPro" id="IPR016040">
    <property type="entry name" value="NAD(P)-bd_dom"/>
</dbReference>
<evidence type="ECO:0000313" key="3">
    <source>
        <dbReference type="EMBL" id="RNB57815.1"/>
    </source>
</evidence>
<comment type="caution">
    <text evidence="3">The sequence shown here is derived from an EMBL/GenBank/DDBJ whole genome shotgun (WGS) entry which is preliminary data.</text>
</comment>
<keyword evidence="5" id="KW-1185">Reference proteome</keyword>
<dbReference type="CDD" id="cd05244">
    <property type="entry name" value="BVR-B_like_SDR_a"/>
    <property type="match status" value="1"/>
</dbReference>
<proteinExistence type="predicted"/>
<accession>A0A3M8B4Q9</accession>
<evidence type="ECO:0000313" key="4">
    <source>
        <dbReference type="Proteomes" id="UP000276178"/>
    </source>
</evidence>
<dbReference type="RefSeq" id="WP_005828367.1">
    <property type="nucleotide sequence ID" value="NZ_BJOD01000032.1"/>
</dbReference>
<sequence>MKLLLFGATGRVGSHILRHALADGHEATILVRSADKLPQPLPENVRVLTGNVLNEQDVKLAMQGVDAVISALGTDGTTTLSEGMPLILHAMKQEGVSRIVTVGTAGILQSRVSPDLLRYQSSESRQKLTRAAEEHHKAYLLLQQSGLDWTIVCPTYLPDGSYTGNYRVEADYLPADGMQISVPDTAEFTYRQLGSSDYLRVRVGIAY</sequence>
<dbReference type="EMBL" id="RHHN01000021">
    <property type="protein sequence ID" value="RNB57815.1"/>
    <property type="molecule type" value="Genomic_DNA"/>
</dbReference>
<name>A0A3M8B4Q9_9BACL</name>
<evidence type="ECO:0000313" key="5">
    <source>
        <dbReference type="Proteomes" id="UP000317180"/>
    </source>
</evidence>
<evidence type="ECO:0000259" key="1">
    <source>
        <dbReference type="Pfam" id="PF13460"/>
    </source>
</evidence>
<dbReference type="Gene3D" id="3.40.50.720">
    <property type="entry name" value="NAD(P)-binding Rossmann-like Domain"/>
    <property type="match status" value="1"/>
</dbReference>
<evidence type="ECO:0000313" key="2">
    <source>
        <dbReference type="EMBL" id="GED26946.1"/>
    </source>
</evidence>
<dbReference type="GO" id="GO:0016646">
    <property type="term" value="F:oxidoreductase activity, acting on the CH-NH group of donors, NAD or NADP as acceptor"/>
    <property type="evidence" value="ECO:0007669"/>
    <property type="project" value="TreeGrafter"/>
</dbReference>
<organism evidence="3 4">
    <name type="scientific">Brevibacillus agri</name>
    <dbReference type="NCBI Taxonomy" id="51101"/>
    <lineage>
        <taxon>Bacteria</taxon>
        <taxon>Bacillati</taxon>
        <taxon>Bacillota</taxon>
        <taxon>Bacilli</taxon>
        <taxon>Bacillales</taxon>
        <taxon>Paenibacillaceae</taxon>
        <taxon>Brevibacillus</taxon>
    </lineage>
</organism>
<feature type="domain" description="NAD(P)-binding" evidence="1">
    <location>
        <begin position="7"/>
        <end position="193"/>
    </location>
</feature>
<dbReference type="EMBL" id="BJOD01000032">
    <property type="protein sequence ID" value="GED26946.1"/>
    <property type="molecule type" value="Genomic_DNA"/>
</dbReference>
<gene>
    <name evidence="2" type="ORF">BAG01nite_30480</name>
    <name evidence="3" type="ORF">EB820_06715</name>
</gene>
<dbReference type="Pfam" id="PF13460">
    <property type="entry name" value="NAD_binding_10"/>
    <property type="match status" value="1"/>
</dbReference>
<reference evidence="3 4" key="1">
    <citation type="submission" date="2018-10" db="EMBL/GenBank/DDBJ databases">
        <title>Phylogenomics of Brevibacillus.</title>
        <authorList>
            <person name="Dunlap C."/>
        </authorList>
    </citation>
    <scope>NUCLEOTIDE SEQUENCE [LARGE SCALE GENOMIC DNA]</scope>
    <source>
        <strain evidence="3 4">NRRL NRS 1219</strain>
    </source>
</reference>
<dbReference type="InterPro" id="IPR051606">
    <property type="entry name" value="Polyketide_Oxido-like"/>
</dbReference>
<dbReference type="Proteomes" id="UP000317180">
    <property type="component" value="Unassembled WGS sequence"/>
</dbReference>
<reference evidence="2 5" key="2">
    <citation type="submission" date="2019-06" db="EMBL/GenBank/DDBJ databases">
        <title>Whole genome shotgun sequence of Brevibacillus agri NBRC 15538.</title>
        <authorList>
            <person name="Hosoyama A."/>
            <person name="Uohara A."/>
            <person name="Ohji S."/>
            <person name="Ichikawa N."/>
        </authorList>
    </citation>
    <scope>NUCLEOTIDE SEQUENCE [LARGE SCALE GENOMIC DNA]</scope>
    <source>
        <strain evidence="2 5">NBRC 15538</strain>
    </source>
</reference>
<dbReference type="OrthoDB" id="9785372at2"/>
<dbReference type="Proteomes" id="UP000276178">
    <property type="component" value="Unassembled WGS sequence"/>
</dbReference>
<dbReference type="InterPro" id="IPR036291">
    <property type="entry name" value="NAD(P)-bd_dom_sf"/>
</dbReference>
<dbReference type="PANTHER" id="PTHR43355:SF2">
    <property type="entry name" value="FLAVIN REDUCTASE (NADPH)"/>
    <property type="match status" value="1"/>
</dbReference>
<dbReference type="GeneID" id="82809296"/>